<gene>
    <name evidence="2" type="ORF">EXIGLDRAFT_766278</name>
</gene>
<dbReference type="AlphaFoldDB" id="A0A165JUV1"/>
<reference evidence="2 3" key="1">
    <citation type="journal article" date="2016" name="Mol. Biol. Evol.">
        <title>Comparative Genomics of Early-Diverging Mushroom-Forming Fungi Provides Insights into the Origins of Lignocellulose Decay Capabilities.</title>
        <authorList>
            <person name="Nagy L.G."/>
            <person name="Riley R."/>
            <person name="Tritt A."/>
            <person name="Adam C."/>
            <person name="Daum C."/>
            <person name="Floudas D."/>
            <person name="Sun H."/>
            <person name="Yadav J.S."/>
            <person name="Pangilinan J."/>
            <person name="Larsson K.H."/>
            <person name="Matsuura K."/>
            <person name="Barry K."/>
            <person name="Labutti K."/>
            <person name="Kuo R."/>
            <person name="Ohm R.A."/>
            <person name="Bhattacharya S.S."/>
            <person name="Shirouzu T."/>
            <person name="Yoshinaga Y."/>
            <person name="Martin F.M."/>
            <person name="Grigoriev I.V."/>
            <person name="Hibbett D.S."/>
        </authorList>
    </citation>
    <scope>NUCLEOTIDE SEQUENCE [LARGE SCALE GENOMIC DNA]</scope>
    <source>
        <strain evidence="2 3">HHB12029</strain>
    </source>
</reference>
<dbReference type="Proteomes" id="UP000077266">
    <property type="component" value="Unassembled WGS sequence"/>
</dbReference>
<dbReference type="STRING" id="1314781.A0A165JUV1"/>
<proteinExistence type="predicted"/>
<organism evidence="2 3">
    <name type="scientific">Exidia glandulosa HHB12029</name>
    <dbReference type="NCBI Taxonomy" id="1314781"/>
    <lineage>
        <taxon>Eukaryota</taxon>
        <taxon>Fungi</taxon>
        <taxon>Dikarya</taxon>
        <taxon>Basidiomycota</taxon>
        <taxon>Agaricomycotina</taxon>
        <taxon>Agaricomycetes</taxon>
        <taxon>Auriculariales</taxon>
        <taxon>Exidiaceae</taxon>
        <taxon>Exidia</taxon>
    </lineage>
</organism>
<dbReference type="Gene3D" id="3.80.10.10">
    <property type="entry name" value="Ribonuclease Inhibitor"/>
    <property type="match status" value="1"/>
</dbReference>
<dbReference type="InterPro" id="IPR032675">
    <property type="entry name" value="LRR_dom_sf"/>
</dbReference>
<protein>
    <recommendedName>
        <fullName evidence="4">F-box domain-containing protein</fullName>
    </recommendedName>
</protein>
<sequence length="447" mass="50534">MSAPHHDLEQQFPRTTETAGDGLSDAHDSGSPQFSMRLPVELVSRVLLFFVSHVDEQKGPRAQRSFFVTSICRTWRQIMLSSSCHWPMLYLDIHRGRGLASAAEYVDTILERSRGRRLRVRLTAPFSIDYERMATLEQLIPRIISYAGELEIQQCDMPAANSDDARAFDNSIIKFLVLPTPLLHSLSIVYEDIASAPFSLLPFAPHLQSLKLVWYGLHNFCPDVVQNLRAIMLSLADPTPATIISLSANAPLLAHMDLRDFITEDENSTLDDLAKVSPFTHLRTLHLTSIASLSHFPTGVFPVLTTLELSMFEDDEEVPVEHYRLPSLPLVRTLRLSCDHPVSQSDLWRNVLFLLLHFPHIERLDLHSPGDTRAFWPRLLAPSVPSLRQLQTLVIAGSAFEGGCGVGEFVKFLETRHHLRRLELRKTSFPSWMESLLLLNVPSVLIE</sequence>
<keyword evidence="3" id="KW-1185">Reference proteome</keyword>
<dbReference type="InParanoid" id="A0A165JUV1"/>
<evidence type="ECO:0000313" key="2">
    <source>
        <dbReference type="EMBL" id="KZV95364.1"/>
    </source>
</evidence>
<dbReference type="SUPFAM" id="SSF52047">
    <property type="entry name" value="RNI-like"/>
    <property type="match status" value="1"/>
</dbReference>
<evidence type="ECO:0000313" key="3">
    <source>
        <dbReference type="Proteomes" id="UP000077266"/>
    </source>
</evidence>
<name>A0A165JUV1_EXIGL</name>
<dbReference type="OrthoDB" id="3221235at2759"/>
<evidence type="ECO:0008006" key="4">
    <source>
        <dbReference type="Google" id="ProtNLM"/>
    </source>
</evidence>
<feature type="region of interest" description="Disordered" evidence="1">
    <location>
        <begin position="1"/>
        <end position="31"/>
    </location>
</feature>
<evidence type="ECO:0000256" key="1">
    <source>
        <dbReference type="SAM" id="MobiDB-lite"/>
    </source>
</evidence>
<accession>A0A165JUV1</accession>
<dbReference type="EMBL" id="KV425958">
    <property type="protein sequence ID" value="KZV95364.1"/>
    <property type="molecule type" value="Genomic_DNA"/>
</dbReference>